<feature type="region of interest" description="Disordered" evidence="5">
    <location>
        <begin position="498"/>
        <end position="519"/>
    </location>
</feature>
<accession>A0AAD8LMI2</accession>
<organism evidence="7 8">
    <name type="scientific">Acipenser oxyrinchus oxyrinchus</name>
    <dbReference type="NCBI Taxonomy" id="40147"/>
    <lineage>
        <taxon>Eukaryota</taxon>
        <taxon>Metazoa</taxon>
        <taxon>Chordata</taxon>
        <taxon>Craniata</taxon>
        <taxon>Vertebrata</taxon>
        <taxon>Euteleostomi</taxon>
        <taxon>Actinopterygii</taxon>
        <taxon>Chondrostei</taxon>
        <taxon>Acipenseriformes</taxon>
        <taxon>Acipenseridae</taxon>
        <taxon>Acipenser</taxon>
    </lineage>
</organism>
<evidence type="ECO:0000256" key="4">
    <source>
        <dbReference type="SAM" id="Coils"/>
    </source>
</evidence>
<feature type="compositionally biased region" description="Basic and acidic residues" evidence="5">
    <location>
        <begin position="41"/>
        <end position="56"/>
    </location>
</feature>
<evidence type="ECO:0000313" key="8">
    <source>
        <dbReference type="Proteomes" id="UP001230051"/>
    </source>
</evidence>
<evidence type="ECO:0000256" key="2">
    <source>
        <dbReference type="ARBA" id="ARBA00010801"/>
    </source>
</evidence>
<protein>
    <recommendedName>
        <fullName evidence="6">GCF C-terminal domain-containing protein</fullName>
    </recommendedName>
</protein>
<comment type="subcellular location">
    <subcellularLocation>
        <location evidence="1">Nucleus</location>
    </subcellularLocation>
</comment>
<dbReference type="AlphaFoldDB" id="A0AAD8LMI2"/>
<dbReference type="EMBL" id="JAGXEW010000006">
    <property type="protein sequence ID" value="KAK1170278.1"/>
    <property type="molecule type" value="Genomic_DNA"/>
</dbReference>
<dbReference type="InterPro" id="IPR012890">
    <property type="entry name" value="GCFC2-like"/>
</dbReference>
<feature type="region of interest" description="Disordered" evidence="5">
    <location>
        <begin position="1"/>
        <end position="132"/>
    </location>
</feature>
<evidence type="ECO:0000313" key="7">
    <source>
        <dbReference type="EMBL" id="KAK1170278.1"/>
    </source>
</evidence>
<dbReference type="Pfam" id="PF07842">
    <property type="entry name" value="GCFC"/>
    <property type="match status" value="1"/>
</dbReference>
<dbReference type="PANTHER" id="PTHR12214">
    <property type="entry name" value="GC-RICH SEQUENCE DNA-BINDING FACTOR"/>
    <property type="match status" value="1"/>
</dbReference>
<comment type="caution">
    <text evidence="7">The sequence shown here is derived from an EMBL/GenBank/DDBJ whole genome shotgun (WGS) entry which is preliminary data.</text>
</comment>
<reference evidence="7" key="1">
    <citation type="submission" date="2022-02" db="EMBL/GenBank/DDBJ databases">
        <title>Atlantic sturgeon de novo genome assembly.</title>
        <authorList>
            <person name="Stock M."/>
            <person name="Klopp C."/>
            <person name="Guiguen Y."/>
            <person name="Cabau C."/>
            <person name="Parinello H."/>
            <person name="Santidrian Yebra-Pimentel E."/>
            <person name="Kuhl H."/>
            <person name="Dirks R.P."/>
            <person name="Guessner J."/>
            <person name="Wuertz S."/>
            <person name="Du K."/>
            <person name="Schartl M."/>
        </authorList>
    </citation>
    <scope>NUCLEOTIDE SEQUENCE</scope>
    <source>
        <strain evidence="7">STURGEONOMICS-FGT-2020</strain>
        <tissue evidence="7">Whole blood</tissue>
    </source>
</reference>
<feature type="domain" description="GCF C-terminal" evidence="6">
    <location>
        <begin position="552"/>
        <end position="766"/>
    </location>
</feature>
<dbReference type="InterPro" id="IPR022783">
    <property type="entry name" value="GCFC_dom"/>
</dbReference>
<feature type="compositionally biased region" description="Low complexity" evidence="5">
    <location>
        <begin position="208"/>
        <end position="219"/>
    </location>
</feature>
<feature type="compositionally biased region" description="Acidic residues" evidence="5">
    <location>
        <begin position="89"/>
        <end position="99"/>
    </location>
</feature>
<evidence type="ECO:0000256" key="1">
    <source>
        <dbReference type="ARBA" id="ARBA00004123"/>
    </source>
</evidence>
<keyword evidence="8" id="KW-1185">Reference proteome</keyword>
<sequence>MHLHKRLLEETNNSKSFESPKRKPNRNFRRRRADSSEEDEIKTREGEGRGTQEEVHVSAPARLSLQQQLGRGISCSSKRESVSSKQDSGDGDDPLENDLNDQISEVATEQGEDEAVGKKLKRENKEKKKSVLSFVDDKVYGNEFKIKKPTANTIVFKAQKKEETRPADKKLVQSKGREDRKAESSSGEEGDDAEGDEMSVGSDDDRSSQTSSRSSSSESVAGDIPDARRIQAARRQRQLARAQKDFISLDTTRGNSPGVKDQEDGDSNNEPDDHERRIQFAPKPKTLRQRIAAKIGESESEDEMTDSQEDDYQNLWEKQQIRKGTNIPQITDIDNSRKVVKHFNSATSLPPVNLEIIKKRLTKKQVIIIIMLESVEQVHRAHQREQEKIQQDIESAKTCLENLEDTSRDLRYKFYKEMRIYIQNLVDCLSEKIQMISEVESEMHHLLKHQAQAILNRRREEVKEESLYIQQLTNNTSSSNICDRKKCLVEQKERRARRRQLNENKEDHHEGLSSDDEVDPAEMADFQKRRDDILCESRKIFDDVHEDFHNIKDILSKFDQWRGRFADSYYDAYVGLCLPKLLGPLIRYQLVDWNPLKEDCEDFETMPWYTAVEQFCYGREHEGFEIKDNPDMKTLPSVIEKTVIPKIQDFVQHIWDPHSSTQTRCLMRLCRKLEDGYLLFQGSQKKAVQDLVNAVILRMRSSVDEDVFIPLYAKKFLEDRNSLQCKFQDKQFWSAVKLLGNIMQWDGLVPEEAVKELALDKLLNRYVLITLLNTQPGRDSVEKCKETVACFPKSWFKDVNSRSTLPQLKNFSKHLLQTAHTLCKNVNESSIREITAEVVVLLVTIKALDHAEDIIREYQLEDLKTLGIN</sequence>
<evidence type="ECO:0000256" key="5">
    <source>
        <dbReference type="SAM" id="MobiDB-lite"/>
    </source>
</evidence>
<gene>
    <name evidence="7" type="ORF">AOXY_G7087</name>
</gene>
<name>A0AAD8LMI2_ACIOX</name>
<feature type="compositionally biased region" description="Basic and acidic residues" evidence="5">
    <location>
        <begin position="500"/>
        <end position="512"/>
    </location>
</feature>
<feature type="compositionally biased region" description="Acidic residues" evidence="5">
    <location>
        <begin position="186"/>
        <end position="197"/>
    </location>
</feature>
<evidence type="ECO:0000259" key="6">
    <source>
        <dbReference type="Pfam" id="PF07842"/>
    </source>
</evidence>
<feature type="compositionally biased region" description="Basic residues" evidence="5">
    <location>
        <begin position="22"/>
        <end position="32"/>
    </location>
</feature>
<dbReference type="GO" id="GO:0005634">
    <property type="term" value="C:nucleus"/>
    <property type="evidence" value="ECO:0007669"/>
    <property type="project" value="UniProtKB-SubCell"/>
</dbReference>
<feature type="region of interest" description="Disordered" evidence="5">
    <location>
        <begin position="150"/>
        <end position="277"/>
    </location>
</feature>
<proteinExistence type="inferred from homology"/>
<dbReference type="PANTHER" id="PTHR12214:SF4">
    <property type="entry name" value="INTRON LARGE COMPLEX COMPONENT GCFC2"/>
    <property type="match status" value="1"/>
</dbReference>
<comment type="similarity">
    <text evidence="2">Belongs to the GCF family.</text>
</comment>
<feature type="compositionally biased region" description="Basic residues" evidence="5">
    <location>
        <begin position="118"/>
        <end position="130"/>
    </location>
</feature>
<evidence type="ECO:0000256" key="3">
    <source>
        <dbReference type="ARBA" id="ARBA00023242"/>
    </source>
</evidence>
<keyword evidence="4" id="KW-0175">Coiled coil</keyword>
<keyword evidence="3" id="KW-0539">Nucleus</keyword>
<dbReference type="GO" id="GO:0000398">
    <property type="term" value="P:mRNA splicing, via spliceosome"/>
    <property type="evidence" value="ECO:0007669"/>
    <property type="project" value="InterPro"/>
</dbReference>
<dbReference type="GO" id="GO:0003677">
    <property type="term" value="F:DNA binding"/>
    <property type="evidence" value="ECO:0007669"/>
    <property type="project" value="InterPro"/>
</dbReference>
<dbReference type="Proteomes" id="UP001230051">
    <property type="component" value="Unassembled WGS sequence"/>
</dbReference>
<feature type="coiled-coil region" evidence="4">
    <location>
        <begin position="372"/>
        <end position="406"/>
    </location>
</feature>
<feature type="compositionally biased region" description="Basic and acidic residues" evidence="5">
    <location>
        <begin position="159"/>
        <end position="183"/>
    </location>
</feature>